<dbReference type="PANTHER" id="PTHR11412:SF150">
    <property type="entry name" value="ALPHA-2-MACROGLOBULIN-RELATED"/>
    <property type="match status" value="1"/>
</dbReference>
<dbReference type="Gene3D" id="2.60.40.1930">
    <property type="match status" value="1"/>
</dbReference>
<feature type="domain" description="Alpha-macroglobulin receptor-binding" evidence="7">
    <location>
        <begin position="487"/>
        <end position="570"/>
    </location>
</feature>
<dbReference type="InterPro" id="IPR036595">
    <property type="entry name" value="A-macroglobulin_rcpt-bd_sf"/>
</dbReference>
<keyword evidence="3 6" id="KW-0732">Signal</keyword>
<evidence type="ECO:0000256" key="3">
    <source>
        <dbReference type="ARBA" id="ARBA00022729"/>
    </source>
</evidence>
<feature type="signal peptide" evidence="6">
    <location>
        <begin position="1"/>
        <end position="28"/>
    </location>
</feature>
<feature type="chain" id="PRO_5025355624" evidence="6">
    <location>
        <begin position="29"/>
        <end position="572"/>
    </location>
</feature>
<reference evidence="8" key="2">
    <citation type="submission" date="2025-09" db="UniProtKB">
        <authorList>
            <consortium name="Ensembl"/>
        </authorList>
    </citation>
    <scope>IDENTIFICATION</scope>
</reference>
<evidence type="ECO:0000256" key="1">
    <source>
        <dbReference type="ARBA" id="ARBA00010952"/>
    </source>
</evidence>
<dbReference type="Pfam" id="PF07677">
    <property type="entry name" value="A2M_recep"/>
    <property type="match status" value="1"/>
</dbReference>
<dbReference type="FunFam" id="2.60.40.1930:FF:000001">
    <property type="entry name" value="CD109 isoform 3"/>
    <property type="match status" value="1"/>
</dbReference>
<dbReference type="InterPro" id="IPR002890">
    <property type="entry name" value="MG2"/>
</dbReference>
<keyword evidence="5" id="KW-0325">Glycoprotein</keyword>
<keyword evidence="4" id="KW-0722">Serine protease inhibitor</keyword>
<dbReference type="Pfam" id="PF01835">
    <property type="entry name" value="MG2"/>
    <property type="match status" value="1"/>
</dbReference>
<dbReference type="AlphaFoldDB" id="A0A672KL94"/>
<name>A0A672KL94_SINGR</name>
<dbReference type="InterPro" id="IPR041555">
    <property type="entry name" value="MG3"/>
</dbReference>
<dbReference type="SUPFAM" id="SSF49410">
    <property type="entry name" value="Alpha-macroglobulin receptor domain"/>
    <property type="match status" value="1"/>
</dbReference>
<sequence length="572" mass="64889">MAFNALCIWKGLLLVSLLFLSVHGQASGKSLYAMISLNRSFMVTFPAVIESGSEAKLCASLLKPNESLVMNIYLVHGDQSTLLLQEKAEEEFHRCFNIQTPLVEAESVQTMKVELQGMNFKMTEERKVMLRRYNHLTFIQTDKPIYIPGQTVNFRVVTMDRNFVPFDQKDNQNNRIGQWKNISSTRWILQLSHELNPEARQGIYKLKAYIGEQAITHYFEVKKYVLPKFEMTMKAPKEITFGDSDMNMEVCGKYTFGKPVAGKARVEVCREDLRHISQTDLISPCLMSAMGCASFTLDTLAFFNSTNERFLKEHLTVKVNVTEEGTENTMEKSETISLTYEIGKAMFTELPKMYEHGAIIQGKITIAHLNGAPLQNKDVYLLEVFSSDGSSIVTVQSAADTHHFDVNQDNKLLYQEKQLQNVPAKYSIEAKGSACVSVQVAQFYNIPTPTEVKTLSIDAKIEGDCKTLGQNFILNFTVKYDGRQERTNMVIVDIKLLSGFTADTSMLGTSGTYASLVERVDAKDDHVILYLKEIPKNIQKNYQIQMKRVLPVKNLKPAMVKVYDYYQISKIL</sequence>
<organism evidence="8 9">
    <name type="scientific">Sinocyclocheilus grahami</name>
    <name type="common">Dianchi golden-line fish</name>
    <name type="synonym">Barbus grahami</name>
    <dbReference type="NCBI Taxonomy" id="75366"/>
    <lineage>
        <taxon>Eukaryota</taxon>
        <taxon>Metazoa</taxon>
        <taxon>Chordata</taxon>
        <taxon>Craniata</taxon>
        <taxon>Vertebrata</taxon>
        <taxon>Euteleostomi</taxon>
        <taxon>Actinopterygii</taxon>
        <taxon>Neopterygii</taxon>
        <taxon>Teleostei</taxon>
        <taxon>Ostariophysi</taxon>
        <taxon>Cypriniformes</taxon>
        <taxon>Cyprinidae</taxon>
        <taxon>Cyprininae</taxon>
        <taxon>Sinocyclocheilus</taxon>
    </lineage>
</organism>
<evidence type="ECO:0000256" key="2">
    <source>
        <dbReference type="ARBA" id="ARBA00022690"/>
    </source>
</evidence>
<evidence type="ECO:0000256" key="5">
    <source>
        <dbReference type="ARBA" id="ARBA00023180"/>
    </source>
</evidence>
<dbReference type="Proteomes" id="UP000472262">
    <property type="component" value="Unassembled WGS sequence"/>
</dbReference>
<keyword evidence="2" id="KW-0646">Protease inhibitor</keyword>
<dbReference type="PANTHER" id="PTHR11412">
    <property type="entry name" value="MACROGLOBULIN / COMPLEMENT"/>
    <property type="match status" value="1"/>
</dbReference>
<evidence type="ECO:0000256" key="4">
    <source>
        <dbReference type="ARBA" id="ARBA00022900"/>
    </source>
</evidence>
<evidence type="ECO:0000313" key="8">
    <source>
        <dbReference type="Ensembl" id="ENSSGRP00000010834.1"/>
    </source>
</evidence>
<evidence type="ECO:0000259" key="7">
    <source>
        <dbReference type="SMART" id="SM01361"/>
    </source>
</evidence>
<dbReference type="Ensembl" id="ENSSGRT00000011763.1">
    <property type="protein sequence ID" value="ENSSGRP00000010834.1"/>
    <property type="gene ID" value="ENSSGRG00000005789.1"/>
</dbReference>
<evidence type="ECO:0000256" key="6">
    <source>
        <dbReference type="SAM" id="SignalP"/>
    </source>
</evidence>
<evidence type="ECO:0000313" key="9">
    <source>
        <dbReference type="Proteomes" id="UP000472262"/>
    </source>
</evidence>
<dbReference type="Gene3D" id="2.60.40.1940">
    <property type="match status" value="1"/>
</dbReference>
<dbReference type="GO" id="GO:0004867">
    <property type="term" value="F:serine-type endopeptidase inhibitor activity"/>
    <property type="evidence" value="ECO:0007669"/>
    <property type="project" value="UniProtKB-KW"/>
</dbReference>
<dbReference type="GO" id="GO:0005576">
    <property type="term" value="C:extracellular region"/>
    <property type="evidence" value="ECO:0007669"/>
    <property type="project" value="InterPro"/>
</dbReference>
<comment type="similarity">
    <text evidence="1">Belongs to the protease inhibitor I39 (alpha-2-macroglobulin) family.</text>
</comment>
<keyword evidence="9" id="KW-1185">Reference proteome</keyword>
<dbReference type="Pfam" id="PF17791">
    <property type="entry name" value="MG3"/>
    <property type="match status" value="1"/>
</dbReference>
<dbReference type="SMART" id="SM01361">
    <property type="entry name" value="A2M_recep"/>
    <property type="match status" value="1"/>
</dbReference>
<protein>
    <submittedName>
        <fullName evidence="8">Alpha-2-macroglobulin-like</fullName>
    </submittedName>
</protein>
<dbReference type="InterPro" id="IPR009048">
    <property type="entry name" value="A-macroglobulin_rcpt-bd"/>
</dbReference>
<dbReference type="Gene3D" id="2.60.40.690">
    <property type="entry name" value="Alpha-macroglobulin, receptor-binding domain"/>
    <property type="match status" value="1"/>
</dbReference>
<gene>
    <name evidence="8" type="primary">LOC107586244</name>
</gene>
<reference evidence="8" key="1">
    <citation type="submission" date="2025-08" db="UniProtKB">
        <authorList>
            <consortium name="Ensembl"/>
        </authorList>
    </citation>
    <scope>IDENTIFICATION</scope>
</reference>
<dbReference type="Gene3D" id="2.60.120.1540">
    <property type="match status" value="1"/>
</dbReference>
<accession>A0A672KL94</accession>
<dbReference type="InterPro" id="IPR050473">
    <property type="entry name" value="A2M/Complement_sys"/>
</dbReference>
<proteinExistence type="inferred from homology"/>